<reference evidence="5" key="1">
    <citation type="submission" date="2010-10" db="EMBL/GenBank/DDBJ databases">
        <title>Complete sequence of chromosome of Geobacillus sp. Y4.1MC1.</title>
        <authorList>
            <consortium name="US DOE Joint Genome Institute"/>
            <person name="Lucas S."/>
            <person name="Copeland A."/>
            <person name="Lapidus A."/>
            <person name="Cheng J.-F."/>
            <person name="Bruce D."/>
            <person name="Goodwin L."/>
            <person name="Pitluck S."/>
            <person name="Chertkov O."/>
            <person name="Zhang X."/>
            <person name="Detter J.C."/>
            <person name="Han C."/>
            <person name="Tapia R."/>
            <person name="Land M."/>
            <person name="Hauser L."/>
            <person name="Jeffries C."/>
            <person name="Kyrpides N."/>
            <person name="Ivanova N."/>
            <person name="Ovchinnikova G."/>
            <person name="Brumm P."/>
            <person name="Mead D."/>
            <person name="Woyke T."/>
        </authorList>
    </citation>
    <scope>NUCLEOTIDE SEQUENCE [LARGE SCALE GENOMIC DNA]</scope>
    <source>
        <strain evidence="5">Y4.1MC1</strain>
    </source>
</reference>
<dbReference type="InterPro" id="IPR000683">
    <property type="entry name" value="Gfo/Idh/MocA-like_OxRdtase_N"/>
</dbReference>
<dbReference type="SUPFAM" id="SSF55347">
    <property type="entry name" value="Glyceraldehyde-3-phosphate dehydrogenase-like, C-terminal domain"/>
    <property type="match status" value="1"/>
</dbReference>
<dbReference type="Pfam" id="PF01408">
    <property type="entry name" value="GFO_IDH_MocA"/>
    <property type="match status" value="1"/>
</dbReference>
<keyword evidence="2" id="KW-0560">Oxidoreductase</keyword>
<feature type="domain" description="GFO/IDH/MocA-like oxidoreductase" evidence="4">
    <location>
        <begin position="145"/>
        <end position="235"/>
    </location>
</feature>
<protein>
    <submittedName>
        <fullName evidence="5">Oxidoreductase domain protein</fullName>
    </submittedName>
</protein>
<comment type="similarity">
    <text evidence="1">Belongs to the Gfo/Idh/MocA family.</text>
</comment>
<dbReference type="GO" id="GO:0000166">
    <property type="term" value="F:nucleotide binding"/>
    <property type="evidence" value="ECO:0007669"/>
    <property type="project" value="InterPro"/>
</dbReference>
<evidence type="ECO:0000259" key="3">
    <source>
        <dbReference type="Pfam" id="PF01408"/>
    </source>
</evidence>
<accession>A0A7U4DKY8</accession>
<sequence length="413" mass="46327">MSYSLPPYRVGIAGAGAFAAFLAGALAMLPEFQLTAVAGRTDEKRQRVLAAYRQRQSDVASPREYREATELIRDPDIDVVILSTPPHLHASLSKLALMQGKHVLLEKPGALTSAALKDNAHLATKQRRAFAVNLVLRYNPLVEAVEWMIRHRLLGRVYHASLHNAAHRVTSGHWFWNRNQSGGIFIEHGVHFFEVGRHWFGEPEDVRGFAITEASGEQSRVWASVIHRSGTHVQETQLPKKESASNSLDEYVPVQYYHGFTMEEDAPESTRWEVHCAQGRIVLEGWIPQRLYIEGMLTEEQAKQIDALLDIVPTQPRADAGEQVRAWAAARLSSVLYAPERTSSSLVSHLTYQRTLSLPDRQGWYEAMAQARFLDLCRMIQDPNWSGLVTLDDAVADLALAESCTVSETWQEG</sequence>
<evidence type="ECO:0000256" key="2">
    <source>
        <dbReference type="ARBA" id="ARBA00023002"/>
    </source>
</evidence>
<dbReference type="PANTHER" id="PTHR43708">
    <property type="entry name" value="CONSERVED EXPRESSED OXIDOREDUCTASE (EUROFUNG)"/>
    <property type="match status" value="1"/>
</dbReference>
<dbReference type="EMBL" id="CP002293">
    <property type="protein sequence ID" value="ADP74740.1"/>
    <property type="molecule type" value="Genomic_DNA"/>
</dbReference>
<dbReference type="InterPro" id="IPR055170">
    <property type="entry name" value="GFO_IDH_MocA-like_dom"/>
</dbReference>
<name>A0A7U4DKY8_GEOS0</name>
<dbReference type="InterPro" id="IPR051317">
    <property type="entry name" value="Gfo/Idh/MocA_oxidoreduct"/>
</dbReference>
<dbReference type="Gene3D" id="3.30.360.10">
    <property type="entry name" value="Dihydrodipicolinate Reductase, domain 2"/>
    <property type="match status" value="1"/>
</dbReference>
<dbReference type="AlphaFoldDB" id="A0A7U4DKY8"/>
<proteinExistence type="inferred from homology"/>
<dbReference type="InterPro" id="IPR036291">
    <property type="entry name" value="NAD(P)-bd_dom_sf"/>
</dbReference>
<organism evidence="5">
    <name type="scientific">Geobacillus sp. (strain Y4.1MC1)</name>
    <dbReference type="NCBI Taxonomy" id="581103"/>
    <lineage>
        <taxon>Bacteria</taxon>
        <taxon>Bacillati</taxon>
        <taxon>Bacillota</taxon>
        <taxon>Bacilli</taxon>
        <taxon>Bacillales</taxon>
        <taxon>Anoxybacillaceae</taxon>
        <taxon>Geobacillus</taxon>
    </lineage>
</organism>
<evidence type="ECO:0000256" key="1">
    <source>
        <dbReference type="ARBA" id="ARBA00010928"/>
    </source>
</evidence>
<dbReference type="PANTHER" id="PTHR43708:SF5">
    <property type="entry name" value="CONSERVED EXPRESSED OXIDOREDUCTASE (EUROFUNG)-RELATED"/>
    <property type="match status" value="1"/>
</dbReference>
<dbReference type="Pfam" id="PF22725">
    <property type="entry name" value="GFO_IDH_MocA_C3"/>
    <property type="match status" value="1"/>
</dbReference>
<dbReference type="Gene3D" id="3.40.50.720">
    <property type="entry name" value="NAD(P)-binding Rossmann-like Domain"/>
    <property type="match status" value="1"/>
</dbReference>
<dbReference type="KEGG" id="gmc:GY4MC1_1996"/>
<dbReference type="SUPFAM" id="SSF51735">
    <property type="entry name" value="NAD(P)-binding Rossmann-fold domains"/>
    <property type="match status" value="1"/>
</dbReference>
<gene>
    <name evidence="5" type="ORF">GY4MC1_1996</name>
</gene>
<feature type="domain" description="Gfo/Idh/MocA-like oxidoreductase N-terminal" evidence="3">
    <location>
        <begin position="9"/>
        <end position="133"/>
    </location>
</feature>
<dbReference type="GO" id="GO:0016491">
    <property type="term" value="F:oxidoreductase activity"/>
    <property type="evidence" value="ECO:0007669"/>
    <property type="project" value="UniProtKB-KW"/>
</dbReference>
<evidence type="ECO:0000313" key="5">
    <source>
        <dbReference type="EMBL" id="ADP74740.1"/>
    </source>
</evidence>
<evidence type="ECO:0000259" key="4">
    <source>
        <dbReference type="Pfam" id="PF22725"/>
    </source>
</evidence>